<dbReference type="VEuPathDB" id="GiardiaDB:SS50377_22532"/>
<dbReference type="Proteomes" id="UP000018208">
    <property type="component" value="Unassembled WGS sequence"/>
</dbReference>
<dbReference type="Gene3D" id="1.10.260.40">
    <property type="entry name" value="lambda repressor-like DNA-binding domains"/>
    <property type="match status" value="1"/>
</dbReference>
<evidence type="ECO:0000313" key="2">
    <source>
        <dbReference type="EMBL" id="KAH0574916.1"/>
    </source>
</evidence>
<reference evidence="2" key="2">
    <citation type="submission" date="2020-12" db="EMBL/GenBank/DDBJ databases">
        <title>New Spironucleus salmonicida genome in near-complete chromosomes.</title>
        <authorList>
            <person name="Xu F."/>
            <person name="Kurt Z."/>
            <person name="Jimenez-Gonzalez A."/>
            <person name="Astvaldsson A."/>
            <person name="Andersson J.O."/>
            <person name="Svard S.G."/>
        </authorList>
    </citation>
    <scope>NUCLEOTIDE SEQUENCE</scope>
    <source>
        <strain evidence="2">ATCC 50377</strain>
    </source>
</reference>
<sequence length="118" mass="12940">MPPHKAQTLDADLSKFQDSRTVRVGQKSFPKNNNAQKQPAAGLIVDTTDDMVFGTKIKDNKLGQNFARVRGEAGISRKDLALKIASNEKIIANWENGSSDIPKAMISRLEAIVGKFTQ</sequence>
<dbReference type="InterPro" id="IPR001387">
    <property type="entry name" value="Cro/C1-type_HTH"/>
</dbReference>
<protein>
    <submittedName>
        <fullName evidence="2">Helix-turn-helix domain-containing protein</fullName>
    </submittedName>
</protein>
<proteinExistence type="predicted"/>
<dbReference type="CDD" id="cd00093">
    <property type="entry name" value="HTH_XRE"/>
    <property type="match status" value="1"/>
</dbReference>
<name>V6LCJ6_9EUKA</name>
<accession>V6LCJ6</accession>
<dbReference type="InterPro" id="IPR010982">
    <property type="entry name" value="Lambda_DNA-bd_dom_sf"/>
</dbReference>
<dbReference type="AlphaFoldDB" id="V6LCJ6"/>
<gene>
    <name evidence="1" type="ORF">SS50377_18283</name>
    <name evidence="2" type="ORF">SS50377_22532</name>
</gene>
<dbReference type="GO" id="GO:0003677">
    <property type="term" value="F:DNA binding"/>
    <property type="evidence" value="ECO:0007669"/>
    <property type="project" value="InterPro"/>
</dbReference>
<evidence type="ECO:0000313" key="3">
    <source>
        <dbReference type="Proteomes" id="UP000018208"/>
    </source>
</evidence>
<dbReference type="EMBL" id="KI546166">
    <property type="protein sequence ID" value="EST41978.1"/>
    <property type="molecule type" value="Genomic_DNA"/>
</dbReference>
<keyword evidence="3" id="KW-1185">Reference proteome</keyword>
<dbReference type="EMBL" id="AUWU02000003">
    <property type="protein sequence ID" value="KAH0574916.1"/>
    <property type="molecule type" value="Genomic_DNA"/>
</dbReference>
<evidence type="ECO:0000313" key="1">
    <source>
        <dbReference type="EMBL" id="EST41978.1"/>
    </source>
</evidence>
<organism evidence="1">
    <name type="scientific">Spironucleus salmonicida</name>
    <dbReference type="NCBI Taxonomy" id="348837"/>
    <lineage>
        <taxon>Eukaryota</taxon>
        <taxon>Metamonada</taxon>
        <taxon>Diplomonadida</taxon>
        <taxon>Hexamitidae</taxon>
        <taxon>Hexamitinae</taxon>
        <taxon>Spironucleus</taxon>
    </lineage>
</organism>
<dbReference type="SUPFAM" id="SSF47413">
    <property type="entry name" value="lambda repressor-like DNA-binding domains"/>
    <property type="match status" value="1"/>
</dbReference>
<reference evidence="1 2" key="1">
    <citation type="journal article" date="2014" name="PLoS Genet.">
        <title>The Genome of Spironucleus salmonicida Highlights a Fish Pathogen Adapted to Fluctuating Environments.</title>
        <authorList>
            <person name="Xu F."/>
            <person name="Jerlstrom-Hultqvist J."/>
            <person name="Einarsson E."/>
            <person name="Astvaldsson A."/>
            <person name="Svard S.G."/>
            <person name="Andersson J.O."/>
        </authorList>
    </citation>
    <scope>NUCLEOTIDE SEQUENCE</scope>
    <source>
        <strain evidence="2">ATCC 50377</strain>
    </source>
</reference>